<dbReference type="PROSITE" id="PS51257">
    <property type="entry name" value="PROKAR_LIPOPROTEIN"/>
    <property type="match status" value="1"/>
</dbReference>
<sequence>MRKLLIIILVVFLSGCGNTLVAEFARVNEINENSIIIENGGGEIKEIEVPSDYDFTFKKNTEYFFRYEILHSNKAVLVNVETIENQKLQS</sequence>
<dbReference type="EMBL" id="JAUBDH010000005">
    <property type="protein sequence ID" value="MDW0110222.1"/>
    <property type="molecule type" value="Genomic_DNA"/>
</dbReference>
<evidence type="ECO:0000313" key="2">
    <source>
        <dbReference type="Proteomes" id="UP001280629"/>
    </source>
</evidence>
<proteinExistence type="predicted"/>
<gene>
    <name evidence="1" type="ORF">QT716_09270</name>
</gene>
<reference evidence="1 2" key="1">
    <citation type="submission" date="2023-06" db="EMBL/GenBank/DDBJ databases">
        <title>Sporosarcina sp. nov., isolated from Korean traditional fermented seafood 'Jeotgal'.</title>
        <authorList>
            <person name="Yang A.-I."/>
            <person name="Shin N.-R."/>
        </authorList>
    </citation>
    <scope>NUCLEOTIDE SEQUENCE [LARGE SCALE GENOMIC DNA]</scope>
    <source>
        <strain evidence="1 2">KCTC3840</strain>
    </source>
</reference>
<protein>
    <submittedName>
        <fullName evidence="1">Glycosyl transferase</fullName>
    </submittedName>
</protein>
<keyword evidence="2" id="KW-1185">Reference proteome</keyword>
<dbReference type="GO" id="GO:0016740">
    <property type="term" value="F:transferase activity"/>
    <property type="evidence" value="ECO:0007669"/>
    <property type="project" value="UniProtKB-KW"/>
</dbReference>
<comment type="caution">
    <text evidence="1">The sequence shown here is derived from an EMBL/GenBank/DDBJ whole genome shotgun (WGS) entry which is preliminary data.</text>
</comment>
<evidence type="ECO:0000313" key="1">
    <source>
        <dbReference type="EMBL" id="MDW0110222.1"/>
    </source>
</evidence>
<organism evidence="1 2">
    <name type="scientific">Sporosarcina aquimarina</name>
    <dbReference type="NCBI Taxonomy" id="114975"/>
    <lineage>
        <taxon>Bacteria</taxon>
        <taxon>Bacillati</taxon>
        <taxon>Bacillota</taxon>
        <taxon>Bacilli</taxon>
        <taxon>Bacillales</taxon>
        <taxon>Caryophanaceae</taxon>
        <taxon>Sporosarcina</taxon>
    </lineage>
</organism>
<dbReference type="Proteomes" id="UP001280629">
    <property type="component" value="Unassembled WGS sequence"/>
</dbReference>
<accession>A0ABU4G1F6</accession>
<keyword evidence="1" id="KW-0808">Transferase</keyword>
<name>A0ABU4G1F6_9BACL</name>
<dbReference type="RefSeq" id="WP_317935776.1">
    <property type="nucleotide sequence ID" value="NZ_JAUBDH010000005.1"/>
</dbReference>